<keyword evidence="1" id="KW-0732">Signal</keyword>
<organism evidence="2 3">
    <name type="scientific">Strigamia maritima</name>
    <name type="common">European centipede</name>
    <name type="synonym">Geophilus maritimus</name>
    <dbReference type="NCBI Taxonomy" id="126957"/>
    <lineage>
        <taxon>Eukaryota</taxon>
        <taxon>Metazoa</taxon>
        <taxon>Ecdysozoa</taxon>
        <taxon>Arthropoda</taxon>
        <taxon>Myriapoda</taxon>
        <taxon>Chilopoda</taxon>
        <taxon>Pleurostigmophora</taxon>
        <taxon>Geophilomorpha</taxon>
        <taxon>Linotaeniidae</taxon>
        <taxon>Strigamia</taxon>
    </lineage>
</organism>
<dbReference type="AlphaFoldDB" id="T1J0A8"/>
<evidence type="ECO:0000313" key="3">
    <source>
        <dbReference type="Proteomes" id="UP000014500"/>
    </source>
</evidence>
<name>T1J0A8_STRMM</name>
<dbReference type="EMBL" id="JH431734">
    <property type="status" value="NOT_ANNOTATED_CDS"/>
    <property type="molecule type" value="Genomic_DNA"/>
</dbReference>
<evidence type="ECO:0000256" key="1">
    <source>
        <dbReference type="SAM" id="SignalP"/>
    </source>
</evidence>
<dbReference type="EnsemblMetazoa" id="SMAR006951-RA">
    <property type="protein sequence ID" value="SMAR006951-PA"/>
    <property type="gene ID" value="SMAR006951"/>
</dbReference>
<evidence type="ECO:0000313" key="2">
    <source>
        <dbReference type="EnsemblMetazoa" id="SMAR006951-PA"/>
    </source>
</evidence>
<reference evidence="2" key="2">
    <citation type="submission" date="2015-02" db="UniProtKB">
        <authorList>
            <consortium name="EnsemblMetazoa"/>
        </authorList>
    </citation>
    <scope>IDENTIFICATION</scope>
</reference>
<proteinExistence type="predicted"/>
<dbReference type="HOGENOM" id="CLU_2124161_0_0_1"/>
<feature type="chain" id="PRO_5004590099" evidence="1">
    <location>
        <begin position="25"/>
        <end position="114"/>
    </location>
</feature>
<reference evidence="3" key="1">
    <citation type="submission" date="2011-05" db="EMBL/GenBank/DDBJ databases">
        <authorList>
            <person name="Richards S.R."/>
            <person name="Qu J."/>
            <person name="Jiang H."/>
            <person name="Jhangiani S.N."/>
            <person name="Agravi P."/>
            <person name="Goodspeed R."/>
            <person name="Gross S."/>
            <person name="Mandapat C."/>
            <person name="Jackson L."/>
            <person name="Mathew T."/>
            <person name="Pu L."/>
            <person name="Thornton R."/>
            <person name="Saada N."/>
            <person name="Wilczek-Boney K.B."/>
            <person name="Lee S."/>
            <person name="Kovar C."/>
            <person name="Wu Y."/>
            <person name="Scherer S.E."/>
            <person name="Worley K.C."/>
            <person name="Muzny D.M."/>
            <person name="Gibbs R."/>
        </authorList>
    </citation>
    <scope>NUCLEOTIDE SEQUENCE</scope>
    <source>
        <strain evidence="3">Brora</strain>
    </source>
</reference>
<feature type="signal peptide" evidence="1">
    <location>
        <begin position="1"/>
        <end position="24"/>
    </location>
</feature>
<sequence length="114" mass="13204">MKNLFYYLLLILLILLPSTQEAKQDQNNDESDVNTNEKFRYPPKVKAVIHVVDQLAETFFEYGSQFFPKIETSHGVNNDDEINPAAIFNVIKDTWKSVADKVLERESTDTHQEL</sequence>
<dbReference type="Proteomes" id="UP000014500">
    <property type="component" value="Unassembled WGS sequence"/>
</dbReference>
<protein>
    <submittedName>
        <fullName evidence="2">Uncharacterized protein</fullName>
    </submittedName>
</protein>
<accession>T1J0A8</accession>
<keyword evidence="3" id="KW-1185">Reference proteome</keyword>